<dbReference type="SUPFAM" id="SSF103473">
    <property type="entry name" value="MFS general substrate transporter"/>
    <property type="match status" value="2"/>
</dbReference>
<feature type="transmembrane region" description="Helical" evidence="5">
    <location>
        <begin position="328"/>
        <end position="349"/>
    </location>
</feature>
<protein>
    <submittedName>
        <fullName evidence="7">Major Facilitator Superfamily protein</fullName>
    </submittedName>
</protein>
<feature type="transmembrane region" description="Helical" evidence="5">
    <location>
        <begin position="356"/>
        <end position="376"/>
    </location>
</feature>
<dbReference type="AlphaFoldDB" id="A0A518G030"/>
<accession>A0A518G030</accession>
<dbReference type="PANTHER" id="PTHR23526">
    <property type="entry name" value="INTEGRAL MEMBRANE TRANSPORT PROTEIN-RELATED"/>
    <property type="match status" value="1"/>
</dbReference>
<evidence type="ECO:0000313" key="8">
    <source>
        <dbReference type="Proteomes" id="UP000318017"/>
    </source>
</evidence>
<dbReference type="KEGG" id="ahel:Q31a_02320"/>
<dbReference type="PROSITE" id="PS50850">
    <property type="entry name" value="MFS"/>
    <property type="match status" value="1"/>
</dbReference>
<dbReference type="InterPro" id="IPR020846">
    <property type="entry name" value="MFS_dom"/>
</dbReference>
<dbReference type="PANTHER" id="PTHR23526:SF2">
    <property type="entry name" value="MAJOR FACILITATOR SUPERFAMILY (MFS) PROFILE DOMAIN-CONTAINING PROTEIN"/>
    <property type="match status" value="1"/>
</dbReference>
<dbReference type="Pfam" id="PF07690">
    <property type="entry name" value="MFS_1"/>
    <property type="match status" value="1"/>
</dbReference>
<feature type="domain" description="Major facilitator superfamily (MFS) profile" evidence="6">
    <location>
        <begin position="288"/>
        <end position="516"/>
    </location>
</feature>
<gene>
    <name evidence="7" type="ORF">Q31a_02320</name>
</gene>
<feature type="transmembrane region" description="Helical" evidence="5">
    <location>
        <begin position="382"/>
        <end position="408"/>
    </location>
</feature>
<dbReference type="InterPro" id="IPR011701">
    <property type="entry name" value="MFS"/>
</dbReference>
<keyword evidence="3 5" id="KW-0472">Membrane</keyword>
<reference evidence="7 8" key="1">
    <citation type="submission" date="2019-02" db="EMBL/GenBank/DDBJ databases">
        <title>Deep-cultivation of Planctomycetes and their phenomic and genomic characterization uncovers novel biology.</title>
        <authorList>
            <person name="Wiegand S."/>
            <person name="Jogler M."/>
            <person name="Boedeker C."/>
            <person name="Pinto D."/>
            <person name="Vollmers J."/>
            <person name="Rivas-Marin E."/>
            <person name="Kohn T."/>
            <person name="Peeters S.H."/>
            <person name="Heuer A."/>
            <person name="Rast P."/>
            <person name="Oberbeckmann S."/>
            <person name="Bunk B."/>
            <person name="Jeske O."/>
            <person name="Meyerdierks A."/>
            <person name="Storesund J.E."/>
            <person name="Kallscheuer N."/>
            <person name="Luecker S."/>
            <person name="Lage O.M."/>
            <person name="Pohl T."/>
            <person name="Merkel B.J."/>
            <person name="Hornburger P."/>
            <person name="Mueller R.-W."/>
            <person name="Bruemmer F."/>
            <person name="Labrenz M."/>
            <person name="Spormann A.M."/>
            <person name="Op den Camp H."/>
            <person name="Overmann J."/>
            <person name="Amann R."/>
            <person name="Jetten M.S.M."/>
            <person name="Mascher T."/>
            <person name="Medema M.H."/>
            <person name="Devos D.P."/>
            <person name="Kaster A.-K."/>
            <person name="Ovreas L."/>
            <person name="Rohde M."/>
            <person name="Galperin M.Y."/>
            <person name="Jogler C."/>
        </authorList>
    </citation>
    <scope>NUCLEOTIDE SEQUENCE [LARGE SCALE GENOMIC DNA]</scope>
    <source>
        <strain evidence="7 8">Q31a</strain>
    </source>
</reference>
<feature type="transmembrane region" description="Helical" evidence="5">
    <location>
        <begin position="298"/>
        <end position="316"/>
    </location>
</feature>
<evidence type="ECO:0000256" key="3">
    <source>
        <dbReference type="ARBA" id="ARBA00023136"/>
    </source>
</evidence>
<dbReference type="InterPro" id="IPR052528">
    <property type="entry name" value="Sugar_transport-like"/>
</dbReference>
<name>A0A518G030_9BACT</name>
<keyword evidence="2 5" id="KW-1133">Transmembrane helix</keyword>
<feature type="region of interest" description="Disordered" evidence="4">
    <location>
        <begin position="262"/>
        <end position="290"/>
    </location>
</feature>
<dbReference type="EMBL" id="CP036298">
    <property type="protein sequence ID" value="QDV21953.1"/>
    <property type="molecule type" value="Genomic_DNA"/>
</dbReference>
<evidence type="ECO:0000313" key="7">
    <source>
        <dbReference type="EMBL" id="QDV21953.1"/>
    </source>
</evidence>
<feature type="transmembrane region" description="Helical" evidence="5">
    <location>
        <begin position="166"/>
        <end position="186"/>
    </location>
</feature>
<feature type="transmembrane region" description="Helical" evidence="5">
    <location>
        <begin position="104"/>
        <end position="124"/>
    </location>
</feature>
<dbReference type="InterPro" id="IPR036259">
    <property type="entry name" value="MFS_trans_sf"/>
</dbReference>
<feature type="transmembrane region" description="Helical" evidence="5">
    <location>
        <begin position="420"/>
        <end position="445"/>
    </location>
</feature>
<feature type="transmembrane region" description="Helical" evidence="5">
    <location>
        <begin position="136"/>
        <end position="160"/>
    </location>
</feature>
<dbReference type="Proteomes" id="UP000318017">
    <property type="component" value="Chromosome"/>
</dbReference>
<proteinExistence type="predicted"/>
<feature type="transmembrane region" description="Helical" evidence="5">
    <location>
        <begin position="451"/>
        <end position="471"/>
    </location>
</feature>
<sequence length="516" mass="55047">MPNAFEARATTLRPPARSSVVVNSSANQDSFAKPFMQSENDSLGDTLQAREPSVPARRLGSIPQTTRQNLKQSMGDGANFGAMVGLGESYLPAFALALGLGETSAGLVASLPVVAGGGMQLVSLRAMRWLGTEQRWVVLCASIQALAFLPLVIAALSGFIGLPGLLLVASIYWGAGLASGPAWNTWMETVVPSQIRAGYFSNRTRLQQLATLIAFVGGGALLQTAQNQGWLLTGFASIFLLAAIFRSISAACLALHRTNPRLTSRQSSTGDSRRLTTSAAASGATSSTQGISKSGKRLLVYLVAVQACVQVSGPFFAPYMLKQLGMDYYQFVFLVAVAFLSRVLALAMWTRIASHFGASTLLWIGAIGLVPLSAMWTVSANIWWLMIAQFFSGIAWAAYELGFFLLFFETLPANQRTKLLTLYNFANTLAMFAGATLGAVLLNSLGCTLNAYLVLFGLSSCGRAVALILLLRADLKPVPIRTLAVRVLGIRPATATLDVPILPSLLRIRAKANGRE</sequence>
<keyword evidence="8" id="KW-1185">Reference proteome</keyword>
<evidence type="ECO:0000256" key="4">
    <source>
        <dbReference type="SAM" id="MobiDB-lite"/>
    </source>
</evidence>
<dbReference type="GO" id="GO:0022857">
    <property type="term" value="F:transmembrane transporter activity"/>
    <property type="evidence" value="ECO:0007669"/>
    <property type="project" value="InterPro"/>
</dbReference>
<evidence type="ECO:0000256" key="5">
    <source>
        <dbReference type="SAM" id="Phobius"/>
    </source>
</evidence>
<evidence type="ECO:0000256" key="2">
    <source>
        <dbReference type="ARBA" id="ARBA00022989"/>
    </source>
</evidence>
<keyword evidence="1 5" id="KW-0812">Transmembrane</keyword>
<feature type="transmembrane region" description="Helical" evidence="5">
    <location>
        <begin position="206"/>
        <end position="225"/>
    </location>
</feature>
<feature type="compositionally biased region" description="Low complexity" evidence="4">
    <location>
        <begin position="276"/>
        <end position="288"/>
    </location>
</feature>
<feature type="transmembrane region" description="Helical" evidence="5">
    <location>
        <begin position="77"/>
        <end position="98"/>
    </location>
</feature>
<evidence type="ECO:0000256" key="1">
    <source>
        <dbReference type="ARBA" id="ARBA00022692"/>
    </source>
</evidence>
<evidence type="ECO:0000259" key="6">
    <source>
        <dbReference type="PROSITE" id="PS50850"/>
    </source>
</evidence>
<dbReference type="RefSeq" id="WP_231691017.1">
    <property type="nucleotide sequence ID" value="NZ_CP036298.1"/>
</dbReference>
<organism evidence="7 8">
    <name type="scientific">Aureliella helgolandensis</name>
    <dbReference type="NCBI Taxonomy" id="2527968"/>
    <lineage>
        <taxon>Bacteria</taxon>
        <taxon>Pseudomonadati</taxon>
        <taxon>Planctomycetota</taxon>
        <taxon>Planctomycetia</taxon>
        <taxon>Pirellulales</taxon>
        <taxon>Pirellulaceae</taxon>
        <taxon>Aureliella</taxon>
    </lineage>
</organism>
<dbReference type="Gene3D" id="1.20.1250.20">
    <property type="entry name" value="MFS general substrate transporter like domains"/>
    <property type="match status" value="1"/>
</dbReference>
<feature type="transmembrane region" description="Helical" evidence="5">
    <location>
        <begin position="231"/>
        <end position="255"/>
    </location>
</feature>